<feature type="signal peptide" evidence="1">
    <location>
        <begin position="1"/>
        <end position="29"/>
    </location>
</feature>
<name>D6YB71_THEBD</name>
<protein>
    <submittedName>
        <fullName evidence="2">Lipolytic protein G-D-S-L family</fullName>
    </submittedName>
</protein>
<keyword evidence="1" id="KW-0732">Signal</keyword>
<dbReference type="HOGENOM" id="CLU_1008041_0_0_11"/>
<dbReference type="AlphaFoldDB" id="D6YB71"/>
<dbReference type="GO" id="GO:0004620">
    <property type="term" value="F:phospholipase activity"/>
    <property type="evidence" value="ECO:0007669"/>
    <property type="project" value="InterPro"/>
</dbReference>
<sequence>MLSKIVPVLVAPSLLAPAAAAPDVPTVMAALGDSISAGVNACGWFVPCTSRSWSTGGHASVKSHYARLLRLSPRLRGHNLNFAVPGATSADLPRQARKAAERGADYVTILIGAQDACRSSPDRMTPVATYRSRIDEALRVLKPTGARVFIASIPDLKRLWRIGKDNRWARGFWTLGRVCPSMLAKPTSTAKQDRIRRDQVRERVMAYNEQLRRACQAYGPRCRYDGGAVFSYPFTLKHVSKWDYFHPSAEGQRALAAVTYAAGFFARKEP</sequence>
<accession>D6YB71</accession>
<dbReference type="KEGG" id="tbi:Tbis_1718"/>
<gene>
    <name evidence="2" type="ordered locus">Tbis_1718</name>
</gene>
<dbReference type="EMBL" id="CP001874">
    <property type="protein sequence ID" value="ADG88431.1"/>
    <property type="molecule type" value="Genomic_DNA"/>
</dbReference>
<dbReference type="Gene3D" id="3.40.50.1110">
    <property type="entry name" value="SGNH hydrolase"/>
    <property type="match status" value="1"/>
</dbReference>
<dbReference type="PANTHER" id="PTHR21325:SF31">
    <property type="entry name" value="GH22081P-RELATED"/>
    <property type="match status" value="1"/>
</dbReference>
<dbReference type="SUPFAM" id="SSF52266">
    <property type="entry name" value="SGNH hydrolase"/>
    <property type="match status" value="1"/>
</dbReference>
<feature type="chain" id="PRO_5038681717" evidence="1">
    <location>
        <begin position="30"/>
        <end position="270"/>
    </location>
</feature>
<dbReference type="Proteomes" id="UP000006640">
    <property type="component" value="Chromosome"/>
</dbReference>
<dbReference type="PANTHER" id="PTHR21325">
    <property type="entry name" value="PHOSPHOLIPASE B, PLB1"/>
    <property type="match status" value="1"/>
</dbReference>
<dbReference type="InterPro" id="IPR001087">
    <property type="entry name" value="GDSL"/>
</dbReference>
<dbReference type="InterPro" id="IPR038885">
    <property type="entry name" value="PLB1"/>
</dbReference>
<dbReference type="OrthoDB" id="5561551at2"/>
<dbReference type="eggNOG" id="COG2755">
    <property type="taxonomic scope" value="Bacteria"/>
</dbReference>
<reference evidence="2 3" key="1">
    <citation type="submission" date="2010-01" db="EMBL/GenBank/DDBJ databases">
        <title>The complete genome of Thermobispora bispora DSM 43833.</title>
        <authorList>
            <consortium name="US DOE Joint Genome Institute (JGI-PGF)"/>
            <person name="Lucas S."/>
            <person name="Copeland A."/>
            <person name="Lapidus A."/>
            <person name="Glavina del Rio T."/>
            <person name="Dalin E."/>
            <person name="Tice H."/>
            <person name="Bruce D."/>
            <person name="Goodwin L."/>
            <person name="Pitluck S."/>
            <person name="Kyrpides N."/>
            <person name="Mavromatis K."/>
            <person name="Ivanova N."/>
            <person name="Mikhailova N."/>
            <person name="Chertkov O."/>
            <person name="Brettin T."/>
            <person name="Detter J.C."/>
            <person name="Han C."/>
            <person name="Larimer F."/>
            <person name="Land M."/>
            <person name="Hauser L."/>
            <person name="Markowitz V."/>
            <person name="Cheng J.-F."/>
            <person name="Hugenholtz P."/>
            <person name="Woyke T."/>
            <person name="Wu D."/>
            <person name="Jando M."/>
            <person name="Schneider S."/>
            <person name="Klenk H.-P."/>
            <person name="Eisen J.A."/>
        </authorList>
    </citation>
    <scope>NUCLEOTIDE SEQUENCE [LARGE SCALE GENOMIC DNA]</scope>
    <source>
        <strain evidence="3">ATCC 19993 / DSM 43833 / CBS 139.67 / JCM 10125 / KCTC 9307 / NBRC 14880 / R51</strain>
    </source>
</reference>
<evidence type="ECO:0000313" key="3">
    <source>
        <dbReference type="Proteomes" id="UP000006640"/>
    </source>
</evidence>
<organism evidence="2 3">
    <name type="scientific">Thermobispora bispora (strain ATCC 19993 / DSM 43833 / CBS 139.67 / JCM 10125 / KCTC 9307 / NBRC 14880 / R51)</name>
    <dbReference type="NCBI Taxonomy" id="469371"/>
    <lineage>
        <taxon>Bacteria</taxon>
        <taxon>Bacillati</taxon>
        <taxon>Actinomycetota</taxon>
        <taxon>Actinomycetes</taxon>
        <taxon>Streptosporangiales</taxon>
        <taxon>Streptosporangiaceae</taxon>
        <taxon>Thermobispora</taxon>
    </lineage>
</organism>
<keyword evidence="3" id="KW-1185">Reference proteome</keyword>
<evidence type="ECO:0000313" key="2">
    <source>
        <dbReference type="EMBL" id="ADG88431.1"/>
    </source>
</evidence>
<dbReference type="InterPro" id="IPR036514">
    <property type="entry name" value="SGNH_hydro_sf"/>
</dbReference>
<dbReference type="Pfam" id="PF00657">
    <property type="entry name" value="Lipase_GDSL"/>
    <property type="match status" value="1"/>
</dbReference>
<dbReference type="STRING" id="469371.Tbis_1718"/>
<proteinExistence type="predicted"/>
<evidence type="ECO:0000256" key="1">
    <source>
        <dbReference type="SAM" id="SignalP"/>
    </source>
</evidence>